<gene>
    <name evidence="5" type="ORF">F8Y55_09830</name>
</gene>
<accession>A0A624F7T1</accession>
<evidence type="ECO:0000256" key="1">
    <source>
        <dbReference type="ARBA" id="ARBA00022723"/>
    </source>
</evidence>
<dbReference type="AlphaFoldDB" id="A0A624F7T1"/>
<dbReference type="InterPro" id="IPR024569">
    <property type="entry name" value="LutB_C"/>
</dbReference>
<dbReference type="PROSITE" id="PS00198">
    <property type="entry name" value="4FE4S_FER_1"/>
    <property type="match status" value="1"/>
</dbReference>
<dbReference type="GO" id="GO:0051536">
    <property type="term" value="F:iron-sulfur cluster binding"/>
    <property type="evidence" value="ECO:0007669"/>
    <property type="project" value="UniProtKB-KW"/>
</dbReference>
<feature type="domain" description="4Fe-4S ferredoxin-type" evidence="4">
    <location>
        <begin position="9"/>
        <end position="39"/>
    </location>
</feature>
<evidence type="ECO:0000313" key="6">
    <source>
        <dbReference type="Proteomes" id="UP000421425"/>
    </source>
</evidence>
<proteinExistence type="predicted"/>
<keyword evidence="1" id="KW-0479">Metal-binding</keyword>
<dbReference type="PROSITE" id="PS51379">
    <property type="entry name" value="4FE4S_FER_2"/>
    <property type="match status" value="1"/>
</dbReference>
<keyword evidence="3" id="KW-0411">Iron-sulfur</keyword>
<sequence length="136" mass="15497">VISPNIFGIDHTGDILNFCSLCGRCSEVCPVQIPLADLIRKLRCDKIGQGKNPPLGANKVHHNALEAFAFKQFKNIATNGDKWRFSLSKAHYFNWAVQNFANVLPVIKKWYAFKELPQIKMDLYKEVQKLEGVSYE</sequence>
<organism evidence="5 6">
    <name type="scientific">Campylobacter jejuni</name>
    <dbReference type="NCBI Taxonomy" id="197"/>
    <lineage>
        <taxon>Bacteria</taxon>
        <taxon>Pseudomonadati</taxon>
        <taxon>Campylobacterota</taxon>
        <taxon>Epsilonproteobacteria</taxon>
        <taxon>Campylobacterales</taxon>
        <taxon>Campylobacteraceae</taxon>
        <taxon>Campylobacter</taxon>
    </lineage>
</organism>
<keyword evidence="2" id="KW-0408">Iron</keyword>
<dbReference type="PANTHER" id="PTHR47153:SF2">
    <property type="entry name" value="LACTATE UTILIZATION PROTEIN B"/>
    <property type="match status" value="1"/>
</dbReference>
<dbReference type="GO" id="GO:0046872">
    <property type="term" value="F:metal ion binding"/>
    <property type="evidence" value="ECO:0007669"/>
    <property type="project" value="UniProtKB-KW"/>
</dbReference>
<evidence type="ECO:0000259" key="4">
    <source>
        <dbReference type="PROSITE" id="PS51379"/>
    </source>
</evidence>
<dbReference type="GO" id="GO:0006089">
    <property type="term" value="P:lactate metabolic process"/>
    <property type="evidence" value="ECO:0007669"/>
    <property type="project" value="InterPro"/>
</dbReference>
<dbReference type="InterPro" id="IPR009051">
    <property type="entry name" value="Helical_ferredxn"/>
</dbReference>
<dbReference type="EMBL" id="AALHBX010000070">
    <property type="protein sequence ID" value="ECZ5738879.1"/>
    <property type="molecule type" value="Genomic_DNA"/>
</dbReference>
<feature type="non-terminal residue" evidence="5">
    <location>
        <position position="1"/>
    </location>
</feature>
<protein>
    <submittedName>
        <fullName evidence="5">Lactate utilization protein</fullName>
    </submittedName>
</protein>
<dbReference type="InterPro" id="IPR017896">
    <property type="entry name" value="4Fe4S_Fe-S-bd"/>
</dbReference>
<dbReference type="InterPro" id="IPR004452">
    <property type="entry name" value="LutB/LldF"/>
</dbReference>
<evidence type="ECO:0000256" key="3">
    <source>
        <dbReference type="ARBA" id="ARBA00023014"/>
    </source>
</evidence>
<dbReference type="Pfam" id="PF11870">
    <property type="entry name" value="LutB_C"/>
    <property type="match status" value="1"/>
</dbReference>
<dbReference type="Proteomes" id="UP000421425">
    <property type="component" value="Unassembled WGS sequence"/>
</dbReference>
<dbReference type="InterPro" id="IPR017900">
    <property type="entry name" value="4Fe4S_Fe_S_CS"/>
</dbReference>
<reference evidence="5 6" key="1">
    <citation type="submission" date="2019-10" db="EMBL/GenBank/DDBJ databases">
        <authorList>
            <consortium name="PulseNet: The National Subtyping Network for Foodborne Disease Surveillance"/>
            <person name="Tarr C.L."/>
            <person name="Trees E."/>
            <person name="Katz L.S."/>
            <person name="Carleton-Romer H.A."/>
            <person name="Stroika S."/>
            <person name="Kucerova Z."/>
            <person name="Roache K.F."/>
            <person name="Sabol A.L."/>
            <person name="Besser J."/>
            <person name="Gerner-Smidt P."/>
        </authorList>
    </citation>
    <scope>NUCLEOTIDE SEQUENCE [LARGE SCALE GENOMIC DNA]</scope>
    <source>
        <strain evidence="5 6">PNUSAC012091</strain>
    </source>
</reference>
<evidence type="ECO:0000313" key="5">
    <source>
        <dbReference type="EMBL" id="ECZ5738879.1"/>
    </source>
</evidence>
<dbReference type="Gene3D" id="1.10.1060.10">
    <property type="entry name" value="Alpha-helical ferredoxin"/>
    <property type="match status" value="1"/>
</dbReference>
<comment type="caution">
    <text evidence="5">The sequence shown here is derived from an EMBL/GenBank/DDBJ whole genome shotgun (WGS) entry which is preliminary data.</text>
</comment>
<dbReference type="PANTHER" id="PTHR47153">
    <property type="entry name" value="LACTATE UTILIZATION PROTEIN B"/>
    <property type="match status" value="1"/>
</dbReference>
<evidence type="ECO:0000256" key="2">
    <source>
        <dbReference type="ARBA" id="ARBA00023004"/>
    </source>
</evidence>
<name>A0A624F7T1_CAMJU</name>
<dbReference type="SUPFAM" id="SSF46548">
    <property type="entry name" value="alpha-helical ferredoxin"/>
    <property type="match status" value="1"/>
</dbReference>